<dbReference type="GO" id="GO:0055085">
    <property type="term" value="P:transmembrane transport"/>
    <property type="evidence" value="ECO:0007669"/>
    <property type="project" value="InterPro"/>
</dbReference>
<dbReference type="Proteomes" id="UP000531231">
    <property type="component" value="Unassembled WGS sequence"/>
</dbReference>
<evidence type="ECO:0000256" key="3">
    <source>
        <dbReference type="ARBA" id="ARBA00022989"/>
    </source>
</evidence>
<feature type="compositionally biased region" description="Low complexity" evidence="5">
    <location>
        <begin position="138"/>
        <end position="150"/>
    </location>
</feature>
<name>A0A7W8ER91_9HYPH</name>
<dbReference type="AlphaFoldDB" id="A0A7W8ER91"/>
<evidence type="ECO:0000256" key="4">
    <source>
        <dbReference type="ARBA" id="ARBA00023136"/>
    </source>
</evidence>
<dbReference type="PROSITE" id="PS52015">
    <property type="entry name" value="TONB_CTD"/>
    <property type="match status" value="1"/>
</dbReference>
<evidence type="ECO:0000256" key="1">
    <source>
        <dbReference type="ARBA" id="ARBA00004167"/>
    </source>
</evidence>
<dbReference type="SUPFAM" id="SSF74653">
    <property type="entry name" value="TolA/TonB C-terminal domain"/>
    <property type="match status" value="1"/>
</dbReference>
<dbReference type="EMBL" id="JACHIL010000006">
    <property type="protein sequence ID" value="MBB5092413.1"/>
    <property type="molecule type" value="Genomic_DNA"/>
</dbReference>
<evidence type="ECO:0000256" key="5">
    <source>
        <dbReference type="SAM" id="MobiDB-lite"/>
    </source>
</evidence>
<evidence type="ECO:0000256" key="2">
    <source>
        <dbReference type="ARBA" id="ARBA00022692"/>
    </source>
</evidence>
<evidence type="ECO:0000313" key="7">
    <source>
        <dbReference type="EMBL" id="MBB5092413.1"/>
    </source>
</evidence>
<accession>A0A7W8ER91</accession>
<dbReference type="GO" id="GO:0016020">
    <property type="term" value="C:membrane"/>
    <property type="evidence" value="ECO:0007669"/>
    <property type="project" value="UniProtKB-SubCell"/>
</dbReference>
<feature type="compositionally biased region" description="Acidic residues" evidence="5">
    <location>
        <begin position="109"/>
        <end position="137"/>
    </location>
</feature>
<evidence type="ECO:0000313" key="8">
    <source>
        <dbReference type="Proteomes" id="UP000531231"/>
    </source>
</evidence>
<evidence type="ECO:0000259" key="6">
    <source>
        <dbReference type="PROSITE" id="PS52015"/>
    </source>
</evidence>
<protein>
    <submittedName>
        <fullName evidence="7">Protein TonB</fullName>
    </submittedName>
</protein>
<comment type="subcellular location">
    <subcellularLocation>
        <location evidence="1">Membrane</location>
        <topology evidence="1">Single-pass membrane protein</topology>
    </subcellularLocation>
</comment>
<feature type="compositionally biased region" description="Low complexity" evidence="5">
    <location>
        <begin position="183"/>
        <end position="214"/>
    </location>
</feature>
<sequence length="309" mass="32938">MKELPIDHPPVRGMKNGSAVEPSSGLWKDMVRWLGAGAAVLMAHAAGAYALHASVPEMVPDGEPPAAIMMELDPVPQAPEVEEDSIAPSAEASQNPDEAEIEPEKPVEQVEEVTPEEPVEEPQEVAEAEPVEEEVPEIIEAPKPEVVLPKVVEKPKVEKKEPKQEKPKEKPKPKEKAKKTQKAEQTQAASAPQINAKNSSRVAANANRQSSASAGVSSAKWQSKVQAHLERKKRTAQRKLGRGDKGIVQIAFVIDAGGNVLSARISGTSGNPQVDQAALTAVKAASPVPAPPPAMAAARIPFQVPFKFN</sequence>
<dbReference type="NCBIfam" id="TIGR01352">
    <property type="entry name" value="tonB_Cterm"/>
    <property type="match status" value="1"/>
</dbReference>
<keyword evidence="2" id="KW-0812">Transmembrane</keyword>
<feature type="compositionally biased region" description="Basic residues" evidence="5">
    <location>
        <begin position="230"/>
        <end position="240"/>
    </location>
</feature>
<organism evidence="7 8">
    <name type="scientific">Pseudochrobactrum saccharolyticum</name>
    <dbReference type="NCBI Taxonomy" id="354352"/>
    <lineage>
        <taxon>Bacteria</taxon>
        <taxon>Pseudomonadati</taxon>
        <taxon>Pseudomonadota</taxon>
        <taxon>Alphaproteobacteria</taxon>
        <taxon>Hyphomicrobiales</taxon>
        <taxon>Brucellaceae</taxon>
        <taxon>Pseudochrobactrum</taxon>
    </lineage>
</organism>
<comment type="caution">
    <text evidence="7">The sequence shown here is derived from an EMBL/GenBank/DDBJ whole genome shotgun (WGS) entry which is preliminary data.</text>
</comment>
<proteinExistence type="predicted"/>
<feature type="domain" description="TonB C-terminal" evidence="6">
    <location>
        <begin position="220"/>
        <end position="309"/>
    </location>
</feature>
<reference evidence="7 8" key="1">
    <citation type="submission" date="2020-08" db="EMBL/GenBank/DDBJ databases">
        <title>Genomic Encyclopedia of Type Strains, Phase IV (KMG-IV): sequencing the most valuable type-strain genomes for metagenomic binning, comparative biology and taxonomic classification.</title>
        <authorList>
            <person name="Goeker M."/>
        </authorList>
    </citation>
    <scope>NUCLEOTIDE SEQUENCE [LARGE SCALE GENOMIC DNA]</scope>
    <source>
        <strain evidence="7 8">DSM 25620</strain>
    </source>
</reference>
<feature type="compositionally biased region" description="Basic and acidic residues" evidence="5">
    <location>
        <begin position="151"/>
        <end position="174"/>
    </location>
</feature>
<keyword evidence="3" id="KW-1133">Transmembrane helix</keyword>
<dbReference type="InterPro" id="IPR006260">
    <property type="entry name" value="TonB/TolA_C"/>
</dbReference>
<feature type="compositionally biased region" description="Polar residues" evidence="5">
    <location>
        <begin position="215"/>
        <end position="225"/>
    </location>
</feature>
<dbReference type="InterPro" id="IPR037682">
    <property type="entry name" value="TonB_C"/>
</dbReference>
<gene>
    <name evidence="7" type="ORF">HNQ68_002970</name>
</gene>
<keyword evidence="8" id="KW-1185">Reference proteome</keyword>
<keyword evidence="4" id="KW-0472">Membrane</keyword>
<dbReference type="Pfam" id="PF13103">
    <property type="entry name" value="TonB_2"/>
    <property type="match status" value="1"/>
</dbReference>
<feature type="region of interest" description="Disordered" evidence="5">
    <location>
        <begin position="80"/>
        <end position="240"/>
    </location>
</feature>
<dbReference type="Gene3D" id="3.30.1150.10">
    <property type="match status" value="1"/>
</dbReference>